<keyword evidence="1" id="KW-0268">Exocytosis</keyword>
<evidence type="ECO:0000313" key="3">
    <source>
        <dbReference type="EMBL" id="CAL4092804.1"/>
    </source>
</evidence>
<feature type="transmembrane region" description="Helical" evidence="2">
    <location>
        <begin position="12"/>
        <end position="38"/>
    </location>
</feature>
<dbReference type="EMBL" id="CAXKWB010008861">
    <property type="protein sequence ID" value="CAL4092804.1"/>
    <property type="molecule type" value="Genomic_DNA"/>
</dbReference>
<dbReference type="GO" id="GO:0006887">
    <property type="term" value="P:exocytosis"/>
    <property type="evidence" value="ECO:0007669"/>
    <property type="project" value="UniProtKB-KW"/>
</dbReference>
<evidence type="ECO:0000256" key="1">
    <source>
        <dbReference type="ARBA" id="ARBA00022483"/>
    </source>
</evidence>
<keyword evidence="2" id="KW-0812">Transmembrane</keyword>
<dbReference type="GO" id="GO:0099503">
    <property type="term" value="C:secretory vesicle"/>
    <property type="evidence" value="ECO:0007669"/>
    <property type="project" value="TreeGrafter"/>
</dbReference>
<dbReference type="Gene3D" id="2.60.40.150">
    <property type="entry name" value="C2 domain"/>
    <property type="match status" value="1"/>
</dbReference>
<dbReference type="AlphaFoldDB" id="A0AAV2QLY8"/>
<comment type="caution">
    <text evidence="3">The sequence shown here is derived from an EMBL/GenBank/DDBJ whole genome shotgun (WGS) entry which is preliminary data.</text>
</comment>
<protein>
    <submittedName>
        <fullName evidence="3">Uncharacterized protein</fullName>
    </submittedName>
</protein>
<keyword evidence="2" id="KW-0472">Membrane</keyword>
<keyword evidence="4" id="KW-1185">Reference proteome</keyword>
<evidence type="ECO:0000256" key="2">
    <source>
        <dbReference type="SAM" id="Phobius"/>
    </source>
</evidence>
<proteinExistence type="predicted"/>
<dbReference type="InterPro" id="IPR052095">
    <property type="entry name" value="UNC-13_domain"/>
</dbReference>
<reference evidence="3 4" key="1">
    <citation type="submission" date="2024-05" db="EMBL/GenBank/DDBJ databases">
        <authorList>
            <person name="Wallberg A."/>
        </authorList>
    </citation>
    <scope>NUCLEOTIDE SEQUENCE [LARGE SCALE GENOMIC DNA]</scope>
</reference>
<name>A0AAV2QLY8_MEGNR</name>
<organism evidence="3 4">
    <name type="scientific">Meganyctiphanes norvegica</name>
    <name type="common">Northern krill</name>
    <name type="synonym">Thysanopoda norvegica</name>
    <dbReference type="NCBI Taxonomy" id="48144"/>
    <lineage>
        <taxon>Eukaryota</taxon>
        <taxon>Metazoa</taxon>
        <taxon>Ecdysozoa</taxon>
        <taxon>Arthropoda</taxon>
        <taxon>Crustacea</taxon>
        <taxon>Multicrustacea</taxon>
        <taxon>Malacostraca</taxon>
        <taxon>Eumalacostraca</taxon>
        <taxon>Eucarida</taxon>
        <taxon>Euphausiacea</taxon>
        <taxon>Euphausiidae</taxon>
        <taxon>Meganyctiphanes</taxon>
    </lineage>
</organism>
<dbReference type="PANTHER" id="PTHR45999">
    <property type="entry name" value="UNC-13-4A, ISOFORM B"/>
    <property type="match status" value="1"/>
</dbReference>
<gene>
    <name evidence="3" type="ORF">MNOR_LOCUS14660</name>
</gene>
<accession>A0AAV2QLY8</accession>
<dbReference type="SUPFAM" id="SSF49562">
    <property type="entry name" value="C2 domain (Calcium/lipid-binding domain, CaLB)"/>
    <property type="match status" value="1"/>
</dbReference>
<feature type="non-terminal residue" evidence="3">
    <location>
        <position position="414"/>
    </location>
</feature>
<keyword evidence="2" id="KW-1133">Transmembrane helix</keyword>
<sequence length="414" mass="46999">MLSGTSKSYATLWQHFLMLNNVICILLTAAWFGVLQYFSGLLGQLKMASGMRLQLNMGGLWSPKYLKLGQRASQKAAHESLPAIDLLAADGRPFNFGWSFGPYKDLLPVIFRPFIVVVYGNKNMLAKVIKFDQVAFNRSKSGVIGCVSAKWEDQAKNPMTLWLKSPMLENTTNTSENKTCHFDPFIIMGIRVLVPRSIASPPLHKPQFTAGCRPRNIVFSTQSRQGLRKILIQSEHYLERNMSCHPAHIHAENMHSNHKMNTIMLQKLSVFDCNFIVENRKLERSFNDIDSNSTDILHLDIWDHDDESSVFDVVSKLNEVKGVKGLGRFFKQIAQSARSGGEDDFLGCVNVPLQEIPSTGIDKWYQLEGRSQRSNIQGQIHLKMWLTTREDRFKGDSGKDAWTELKQHLQIVTI</sequence>
<dbReference type="Proteomes" id="UP001497623">
    <property type="component" value="Unassembled WGS sequence"/>
</dbReference>
<evidence type="ECO:0000313" key="4">
    <source>
        <dbReference type="Proteomes" id="UP001497623"/>
    </source>
</evidence>
<dbReference type="PANTHER" id="PTHR45999:SF4">
    <property type="entry name" value="UNC-13-4A, ISOFORM B"/>
    <property type="match status" value="1"/>
</dbReference>
<dbReference type="InterPro" id="IPR035892">
    <property type="entry name" value="C2_domain_sf"/>
</dbReference>